<sequence>MSSGNSIQIIPRPSNERGHADHGWLKTFHTFAFAGYRDARHESWGALRVLNEDRVAARTGFGTHSHQQYEIFSYVISGKLEHQDSMGNTEILPRGALQMTSTGTGISHSEKANGAQEVHFCQIWASPRPGQGQGKPAYFTRHFTDEEKKNRFALLVAPDNSTGVSQKREDSGPAPIRSELRMYASLIHPGISLVHAPVGNSQKKKGYIHVIQKSGYNVAQGGGITLRIGSQSDGPQIELREGDGAYLVYEPGAELRVENDSRGVAEVLLFDLE</sequence>
<dbReference type="PANTHER" id="PTHR43212">
    <property type="entry name" value="QUERCETIN 2,3-DIOXYGENASE"/>
    <property type="match status" value="1"/>
</dbReference>
<evidence type="ECO:0000256" key="3">
    <source>
        <dbReference type="SAM" id="MobiDB-lite"/>
    </source>
</evidence>
<dbReference type="Pfam" id="PF02678">
    <property type="entry name" value="Pirin"/>
    <property type="match status" value="1"/>
</dbReference>
<dbReference type="PANTHER" id="PTHR43212:SF3">
    <property type="entry name" value="QUERCETIN 2,3-DIOXYGENASE"/>
    <property type="match status" value="1"/>
</dbReference>
<evidence type="ECO:0000256" key="2">
    <source>
        <dbReference type="RuleBase" id="RU003457"/>
    </source>
</evidence>
<dbReference type="HOGENOM" id="CLU_064194_3_1_1"/>
<gene>
    <name evidence="5" type="ORF">PAXINDRAFT_171917</name>
</gene>
<dbReference type="InterPro" id="IPR014710">
    <property type="entry name" value="RmlC-like_jellyroll"/>
</dbReference>
<dbReference type="InterPro" id="IPR003829">
    <property type="entry name" value="Pirin_N_dom"/>
</dbReference>
<reference evidence="6" key="2">
    <citation type="submission" date="2015-01" db="EMBL/GenBank/DDBJ databases">
        <title>Evolutionary Origins and Diversification of the Mycorrhizal Mutualists.</title>
        <authorList>
            <consortium name="DOE Joint Genome Institute"/>
            <consortium name="Mycorrhizal Genomics Consortium"/>
            <person name="Kohler A."/>
            <person name="Kuo A."/>
            <person name="Nagy L.G."/>
            <person name="Floudas D."/>
            <person name="Copeland A."/>
            <person name="Barry K.W."/>
            <person name="Cichocki N."/>
            <person name="Veneault-Fourrey C."/>
            <person name="LaButti K."/>
            <person name="Lindquist E.A."/>
            <person name="Lipzen A."/>
            <person name="Lundell T."/>
            <person name="Morin E."/>
            <person name="Murat C."/>
            <person name="Riley R."/>
            <person name="Ohm R."/>
            <person name="Sun H."/>
            <person name="Tunlid A."/>
            <person name="Henrissat B."/>
            <person name="Grigoriev I.V."/>
            <person name="Hibbett D.S."/>
            <person name="Martin F."/>
        </authorList>
    </citation>
    <scope>NUCLEOTIDE SEQUENCE [LARGE SCALE GENOMIC DNA]</scope>
    <source>
        <strain evidence="6">ATCC 200175</strain>
    </source>
</reference>
<proteinExistence type="inferred from homology"/>
<protein>
    <recommendedName>
        <fullName evidence="4">Pirin N-terminal domain-containing protein</fullName>
    </recommendedName>
</protein>
<reference evidence="5 6" key="1">
    <citation type="submission" date="2014-06" db="EMBL/GenBank/DDBJ databases">
        <authorList>
            <consortium name="DOE Joint Genome Institute"/>
            <person name="Kuo A."/>
            <person name="Kohler A."/>
            <person name="Nagy L.G."/>
            <person name="Floudas D."/>
            <person name="Copeland A."/>
            <person name="Barry K.W."/>
            <person name="Cichocki N."/>
            <person name="Veneault-Fourrey C."/>
            <person name="LaButti K."/>
            <person name="Lindquist E.A."/>
            <person name="Lipzen A."/>
            <person name="Lundell T."/>
            <person name="Morin E."/>
            <person name="Murat C."/>
            <person name="Sun H."/>
            <person name="Tunlid A."/>
            <person name="Henrissat B."/>
            <person name="Grigoriev I.V."/>
            <person name="Hibbett D.S."/>
            <person name="Martin F."/>
            <person name="Nordberg H.P."/>
            <person name="Cantor M.N."/>
            <person name="Hua S.X."/>
        </authorList>
    </citation>
    <scope>NUCLEOTIDE SEQUENCE [LARGE SCALE GENOMIC DNA]</scope>
    <source>
        <strain evidence="5 6">ATCC 200175</strain>
    </source>
</reference>
<keyword evidence="6" id="KW-1185">Reference proteome</keyword>
<dbReference type="SUPFAM" id="SSF51182">
    <property type="entry name" value="RmlC-like cupins"/>
    <property type="match status" value="1"/>
</dbReference>
<accession>A0A0C9TTF5</accession>
<feature type="region of interest" description="Disordered" evidence="3">
    <location>
        <begin position="1"/>
        <end position="21"/>
    </location>
</feature>
<dbReference type="Proteomes" id="UP000053647">
    <property type="component" value="Unassembled WGS sequence"/>
</dbReference>
<dbReference type="AlphaFoldDB" id="A0A0C9TTF5"/>
<name>A0A0C9TTF5_PAXIN</name>
<dbReference type="OrthoDB" id="10261807at2759"/>
<dbReference type="InterPro" id="IPR011051">
    <property type="entry name" value="RmlC_Cupin_sf"/>
</dbReference>
<dbReference type="Gene3D" id="2.60.120.10">
    <property type="entry name" value="Jelly Rolls"/>
    <property type="match status" value="2"/>
</dbReference>
<feature type="domain" description="Pirin N-terminal" evidence="4">
    <location>
        <begin position="16"/>
        <end position="124"/>
    </location>
</feature>
<comment type="similarity">
    <text evidence="1 2">Belongs to the pirin family.</text>
</comment>
<evidence type="ECO:0000313" key="6">
    <source>
        <dbReference type="Proteomes" id="UP000053647"/>
    </source>
</evidence>
<evidence type="ECO:0000313" key="5">
    <source>
        <dbReference type="EMBL" id="KIJ11122.1"/>
    </source>
</evidence>
<dbReference type="InterPro" id="IPR012093">
    <property type="entry name" value="Pirin"/>
</dbReference>
<dbReference type="EMBL" id="KN819386">
    <property type="protein sequence ID" value="KIJ11122.1"/>
    <property type="molecule type" value="Genomic_DNA"/>
</dbReference>
<evidence type="ECO:0000259" key="4">
    <source>
        <dbReference type="Pfam" id="PF02678"/>
    </source>
</evidence>
<organism evidence="5 6">
    <name type="scientific">Paxillus involutus ATCC 200175</name>
    <dbReference type="NCBI Taxonomy" id="664439"/>
    <lineage>
        <taxon>Eukaryota</taxon>
        <taxon>Fungi</taxon>
        <taxon>Dikarya</taxon>
        <taxon>Basidiomycota</taxon>
        <taxon>Agaricomycotina</taxon>
        <taxon>Agaricomycetes</taxon>
        <taxon>Agaricomycetidae</taxon>
        <taxon>Boletales</taxon>
        <taxon>Paxilineae</taxon>
        <taxon>Paxillaceae</taxon>
        <taxon>Paxillus</taxon>
    </lineage>
</organism>
<evidence type="ECO:0000256" key="1">
    <source>
        <dbReference type="ARBA" id="ARBA00008416"/>
    </source>
</evidence>